<dbReference type="Pfam" id="PF01061">
    <property type="entry name" value="ABC2_membrane"/>
    <property type="match status" value="1"/>
</dbReference>
<keyword evidence="3" id="KW-0813">Transport</keyword>
<keyword evidence="9 10" id="KW-0472">Membrane</keyword>
<sequence>MAQAKRQRYSEFELLKNGFSTQWHVIGALIIRELHTRFGRDNIGFLWVMIEPSLLTIGVTMIHFVDGPFAHVGMPVGSFIVSGYTFFCLFRSVVNRSSGAIDANRTLLYHRIVTIFDILVSRAILEAASTILAVIFLSLLMQSLSVGFLPQRPLLMICGLALLTWFAFALSMILAAYSEKSSVIERLAHPAMYLSMPISGAFTLQQTMPDPIRWYFSCFPTTEMFEFIREGQFGFYTSDYTYPVYAIGWCLVLTYIGLISIRKIRKDVHLG</sequence>
<keyword evidence="5" id="KW-0762">Sugar transport</keyword>
<comment type="caution">
    <text evidence="12">The sequence shown here is derived from an EMBL/GenBank/DDBJ whole genome shotgun (WGS) entry which is preliminary data.</text>
</comment>
<comment type="similarity">
    <text evidence="2">Belongs to the ABC-2 integral membrane protein family.</text>
</comment>
<dbReference type="PANTHER" id="PTHR30413">
    <property type="entry name" value="INNER MEMBRANE TRANSPORT PERMEASE"/>
    <property type="match status" value="1"/>
</dbReference>
<evidence type="ECO:0000256" key="9">
    <source>
        <dbReference type="ARBA" id="ARBA00023136"/>
    </source>
</evidence>
<evidence type="ECO:0000256" key="1">
    <source>
        <dbReference type="ARBA" id="ARBA00004651"/>
    </source>
</evidence>
<feature type="transmembrane region" description="Helical" evidence="10">
    <location>
        <begin position="106"/>
        <end position="125"/>
    </location>
</feature>
<gene>
    <name evidence="12" type="ORF">CFR71_12550</name>
</gene>
<dbReference type="PANTHER" id="PTHR30413:SF10">
    <property type="entry name" value="CAPSULE POLYSACCHARIDE EXPORT INNER-MEMBRANE PROTEIN CTRC"/>
    <property type="match status" value="1"/>
</dbReference>
<reference evidence="12 13" key="1">
    <citation type="submission" date="2017-07" db="EMBL/GenBank/DDBJ databases">
        <title>A draft genome sequence of Komagataeibacter sp. T5K1.</title>
        <authorList>
            <person name="Skraban J."/>
            <person name="Cleenwerck I."/>
            <person name="Vandamme P."/>
            <person name="Trcek J."/>
        </authorList>
    </citation>
    <scope>NUCLEOTIDE SEQUENCE [LARGE SCALE GENOMIC DNA]</scope>
    <source>
        <strain evidence="12 13">T5K1</strain>
    </source>
</reference>
<comment type="subcellular location">
    <subcellularLocation>
        <location evidence="1">Cell membrane</location>
        <topology evidence="1">Multi-pass membrane protein</topology>
    </subcellularLocation>
</comment>
<feature type="transmembrane region" description="Helical" evidence="10">
    <location>
        <begin position="131"/>
        <end position="149"/>
    </location>
</feature>
<accession>A0A318QQ23</accession>
<evidence type="ECO:0000259" key="11">
    <source>
        <dbReference type="Pfam" id="PF01061"/>
    </source>
</evidence>
<dbReference type="RefSeq" id="WP_110531661.1">
    <property type="nucleotide sequence ID" value="NZ_NOXG01000021.1"/>
</dbReference>
<dbReference type="PRINTS" id="PR00164">
    <property type="entry name" value="ABC2TRNSPORT"/>
</dbReference>
<dbReference type="InterPro" id="IPR013525">
    <property type="entry name" value="ABC2_TM"/>
</dbReference>
<keyword evidence="4" id="KW-1003">Cell membrane</keyword>
<dbReference type="GO" id="GO:0043190">
    <property type="term" value="C:ATP-binding cassette (ABC) transporter complex"/>
    <property type="evidence" value="ECO:0007669"/>
    <property type="project" value="InterPro"/>
</dbReference>
<evidence type="ECO:0000256" key="4">
    <source>
        <dbReference type="ARBA" id="ARBA00022475"/>
    </source>
</evidence>
<keyword evidence="7 10" id="KW-1133">Transmembrane helix</keyword>
<protein>
    <recommendedName>
        <fullName evidence="11">ABC-2 type transporter transmembrane domain-containing protein</fullName>
    </recommendedName>
</protein>
<feature type="transmembrane region" description="Helical" evidence="10">
    <location>
        <begin position="242"/>
        <end position="261"/>
    </location>
</feature>
<dbReference type="GO" id="GO:0140359">
    <property type="term" value="F:ABC-type transporter activity"/>
    <property type="evidence" value="ECO:0007669"/>
    <property type="project" value="InterPro"/>
</dbReference>
<feature type="domain" description="ABC-2 type transporter transmembrane" evidence="11">
    <location>
        <begin position="26"/>
        <end position="233"/>
    </location>
</feature>
<evidence type="ECO:0000256" key="3">
    <source>
        <dbReference type="ARBA" id="ARBA00022448"/>
    </source>
</evidence>
<evidence type="ECO:0000256" key="8">
    <source>
        <dbReference type="ARBA" id="ARBA00023047"/>
    </source>
</evidence>
<evidence type="ECO:0000256" key="10">
    <source>
        <dbReference type="SAM" id="Phobius"/>
    </source>
</evidence>
<proteinExistence type="inferred from homology"/>
<evidence type="ECO:0000256" key="6">
    <source>
        <dbReference type="ARBA" id="ARBA00022692"/>
    </source>
</evidence>
<name>A0A318QQ23_9PROT</name>
<dbReference type="AlphaFoldDB" id="A0A318QQ23"/>
<evidence type="ECO:0000256" key="7">
    <source>
        <dbReference type="ARBA" id="ARBA00022989"/>
    </source>
</evidence>
<dbReference type="Proteomes" id="UP000247609">
    <property type="component" value="Unassembled WGS sequence"/>
</dbReference>
<evidence type="ECO:0000313" key="13">
    <source>
        <dbReference type="Proteomes" id="UP000247609"/>
    </source>
</evidence>
<keyword evidence="6 10" id="KW-0812">Transmembrane</keyword>
<keyword evidence="8" id="KW-0625">Polysaccharide transport</keyword>
<evidence type="ECO:0000313" key="12">
    <source>
        <dbReference type="EMBL" id="PYD74823.1"/>
    </source>
</evidence>
<feature type="transmembrane region" description="Helical" evidence="10">
    <location>
        <begin position="154"/>
        <end position="177"/>
    </location>
</feature>
<dbReference type="InterPro" id="IPR000412">
    <property type="entry name" value="ABC_2_transport"/>
</dbReference>
<evidence type="ECO:0000256" key="2">
    <source>
        <dbReference type="ARBA" id="ARBA00007783"/>
    </source>
</evidence>
<feature type="transmembrane region" description="Helical" evidence="10">
    <location>
        <begin position="44"/>
        <end position="64"/>
    </location>
</feature>
<evidence type="ECO:0000256" key="5">
    <source>
        <dbReference type="ARBA" id="ARBA00022597"/>
    </source>
</evidence>
<dbReference type="GO" id="GO:0015774">
    <property type="term" value="P:polysaccharide transport"/>
    <property type="evidence" value="ECO:0007669"/>
    <property type="project" value="UniProtKB-KW"/>
</dbReference>
<dbReference type="EMBL" id="NOXG01000021">
    <property type="protein sequence ID" value="PYD74823.1"/>
    <property type="molecule type" value="Genomic_DNA"/>
</dbReference>
<dbReference type="GO" id="GO:0015920">
    <property type="term" value="P:lipopolysaccharide transport"/>
    <property type="evidence" value="ECO:0007669"/>
    <property type="project" value="TreeGrafter"/>
</dbReference>
<feature type="transmembrane region" description="Helical" evidence="10">
    <location>
        <begin position="76"/>
        <end position="94"/>
    </location>
</feature>
<organism evidence="12 13">
    <name type="scientific">Novacetimonas pomaceti</name>
    <dbReference type="NCBI Taxonomy" id="2021998"/>
    <lineage>
        <taxon>Bacteria</taxon>
        <taxon>Pseudomonadati</taxon>
        <taxon>Pseudomonadota</taxon>
        <taxon>Alphaproteobacteria</taxon>
        <taxon>Acetobacterales</taxon>
        <taxon>Acetobacteraceae</taxon>
        <taxon>Novacetimonas</taxon>
    </lineage>
</organism>